<dbReference type="InterPro" id="IPR006638">
    <property type="entry name" value="Elp3/MiaA/NifB-like_rSAM"/>
</dbReference>
<evidence type="ECO:0000256" key="3">
    <source>
        <dbReference type="ARBA" id="ARBA00022679"/>
    </source>
</evidence>
<dbReference type="EC" id="1.21.98.3" evidence="10"/>
<protein>
    <submittedName>
        <fullName evidence="10">Anaerobic magnesium-protoporphyrin IX monomethyl ester cyclase</fullName>
        <ecNumber evidence="10">1.21.98.3</ecNumber>
    </submittedName>
</protein>
<dbReference type="SUPFAM" id="SSF102114">
    <property type="entry name" value="Radical SAM enzymes"/>
    <property type="match status" value="1"/>
</dbReference>
<name>A0A644W8U6_9ZZZZ</name>
<dbReference type="SUPFAM" id="SSF52242">
    <property type="entry name" value="Cobalamin (vitamin B12)-binding domain"/>
    <property type="match status" value="1"/>
</dbReference>
<comment type="cofactor">
    <cofactor evidence="1">
        <name>[4Fe-4S] cluster</name>
        <dbReference type="ChEBI" id="CHEBI:49883"/>
    </cofactor>
</comment>
<dbReference type="PROSITE" id="PS51332">
    <property type="entry name" value="B12_BINDING"/>
    <property type="match status" value="1"/>
</dbReference>
<evidence type="ECO:0000256" key="5">
    <source>
        <dbReference type="ARBA" id="ARBA00022723"/>
    </source>
</evidence>
<dbReference type="PANTHER" id="PTHR43409:SF7">
    <property type="entry name" value="BLL1977 PROTEIN"/>
    <property type="match status" value="1"/>
</dbReference>
<dbReference type="Gene3D" id="3.40.50.280">
    <property type="entry name" value="Cobalamin-binding domain"/>
    <property type="match status" value="1"/>
</dbReference>
<keyword evidence="4" id="KW-0949">S-adenosyl-L-methionine</keyword>
<keyword evidence="10" id="KW-0560">Oxidoreductase</keyword>
<dbReference type="InterPro" id="IPR051198">
    <property type="entry name" value="BchE-like"/>
</dbReference>
<dbReference type="PANTHER" id="PTHR43409">
    <property type="entry name" value="ANAEROBIC MAGNESIUM-PROTOPORPHYRIN IX MONOMETHYL ESTER CYCLASE-RELATED"/>
    <property type="match status" value="1"/>
</dbReference>
<reference evidence="10" key="1">
    <citation type="submission" date="2019-08" db="EMBL/GenBank/DDBJ databases">
        <authorList>
            <person name="Kucharzyk K."/>
            <person name="Murdoch R.W."/>
            <person name="Higgins S."/>
            <person name="Loffler F."/>
        </authorList>
    </citation>
    <scope>NUCLEOTIDE SEQUENCE</scope>
</reference>
<dbReference type="Pfam" id="PF02310">
    <property type="entry name" value="B12-binding"/>
    <property type="match status" value="1"/>
</dbReference>
<sequence>MKVLLISPAFDGFARGIPLGLGYLGAILEENNFETRIIDIASQNISNFEFKQLLEDYKPNLIGITSTGANYLNAIEAISISKKILGKDVKMVLGGPHASFGAETILLNHLEIDFCVIGEGELTFLNLVKYLDKPIGDLSSIKGIAYLRNNKVVFTEPQIKIRNLDFLPYPTRHLYDYQDFPSTICENIVSSNSNTELMASRGCLYSCDFCSTKKHWGNYRKHSTPRVISELKDLISLGYSGFYFNDDIFTIDRNWVIDLCESIISIGIPITWSCGTRVDRIDLEMLTKMKTAGCKYIYFGVESGNNYIIQNQRKGTTLRQVELAYELMKEVGIYSACALVFGLPGETIETAKNTVDWVRDKIQPNELWISKACCYPGTGLANYYGITSIDYESKINNRSKNGLIYGSSGIYTPFFNKREPVSELWNYIKSELGNRELLFADEIDIYEND</sequence>
<dbReference type="CDD" id="cd02068">
    <property type="entry name" value="radical_SAM_B12_BD"/>
    <property type="match status" value="1"/>
</dbReference>
<dbReference type="GO" id="GO:0031419">
    <property type="term" value="F:cobalamin binding"/>
    <property type="evidence" value="ECO:0007669"/>
    <property type="project" value="InterPro"/>
</dbReference>
<dbReference type="AlphaFoldDB" id="A0A644W8U6"/>
<dbReference type="InterPro" id="IPR023404">
    <property type="entry name" value="rSAM_horseshoe"/>
</dbReference>
<dbReference type="Pfam" id="PF04055">
    <property type="entry name" value="Radical_SAM"/>
    <property type="match status" value="1"/>
</dbReference>
<keyword evidence="3" id="KW-0808">Transferase</keyword>
<evidence type="ECO:0000256" key="4">
    <source>
        <dbReference type="ARBA" id="ARBA00022691"/>
    </source>
</evidence>
<dbReference type="EMBL" id="VSSQ01000697">
    <property type="protein sequence ID" value="MPL99926.1"/>
    <property type="molecule type" value="Genomic_DNA"/>
</dbReference>
<evidence type="ECO:0000259" key="8">
    <source>
        <dbReference type="PROSITE" id="PS51332"/>
    </source>
</evidence>
<dbReference type="SFLD" id="SFLDS00029">
    <property type="entry name" value="Radical_SAM"/>
    <property type="match status" value="1"/>
</dbReference>
<evidence type="ECO:0000313" key="10">
    <source>
        <dbReference type="EMBL" id="MPL99926.1"/>
    </source>
</evidence>
<organism evidence="10">
    <name type="scientific">bioreactor metagenome</name>
    <dbReference type="NCBI Taxonomy" id="1076179"/>
    <lineage>
        <taxon>unclassified sequences</taxon>
        <taxon>metagenomes</taxon>
        <taxon>ecological metagenomes</taxon>
    </lineage>
</organism>
<dbReference type="SFLD" id="SFLDG01082">
    <property type="entry name" value="B12-binding_domain_containing"/>
    <property type="match status" value="1"/>
</dbReference>
<dbReference type="InterPro" id="IPR034466">
    <property type="entry name" value="Methyltransferase_Class_B"/>
</dbReference>
<keyword evidence="5" id="KW-0479">Metal-binding</keyword>
<proteinExistence type="predicted"/>
<evidence type="ECO:0000256" key="2">
    <source>
        <dbReference type="ARBA" id="ARBA00022603"/>
    </source>
</evidence>
<dbReference type="InterPro" id="IPR058240">
    <property type="entry name" value="rSAM_sf"/>
</dbReference>
<dbReference type="InterPro" id="IPR007197">
    <property type="entry name" value="rSAM"/>
</dbReference>
<feature type="domain" description="B12-binding" evidence="8">
    <location>
        <begin position="1"/>
        <end position="138"/>
    </location>
</feature>
<gene>
    <name evidence="10" type="primary">bchE_6</name>
    <name evidence="10" type="ORF">SDC9_46148</name>
</gene>
<feature type="domain" description="Radical SAM core" evidence="9">
    <location>
        <begin position="189"/>
        <end position="413"/>
    </location>
</feature>
<keyword evidence="2" id="KW-0489">Methyltransferase</keyword>
<evidence type="ECO:0000259" key="9">
    <source>
        <dbReference type="PROSITE" id="PS51918"/>
    </source>
</evidence>
<dbReference type="InterPro" id="IPR036724">
    <property type="entry name" value="Cobalamin-bd_sf"/>
</dbReference>
<dbReference type="PROSITE" id="PS51918">
    <property type="entry name" value="RADICAL_SAM"/>
    <property type="match status" value="1"/>
</dbReference>
<dbReference type="GO" id="GO:0046872">
    <property type="term" value="F:metal ion binding"/>
    <property type="evidence" value="ECO:0007669"/>
    <property type="project" value="UniProtKB-KW"/>
</dbReference>
<accession>A0A644W8U6</accession>
<dbReference type="SFLD" id="SFLDG01123">
    <property type="entry name" value="methyltransferase_(Class_B)"/>
    <property type="match status" value="1"/>
</dbReference>
<dbReference type="SMART" id="SM00729">
    <property type="entry name" value="Elp3"/>
    <property type="match status" value="1"/>
</dbReference>
<dbReference type="GO" id="GO:0051539">
    <property type="term" value="F:4 iron, 4 sulfur cluster binding"/>
    <property type="evidence" value="ECO:0007669"/>
    <property type="project" value="UniProtKB-KW"/>
</dbReference>
<evidence type="ECO:0000256" key="6">
    <source>
        <dbReference type="ARBA" id="ARBA00023004"/>
    </source>
</evidence>
<evidence type="ECO:0000256" key="1">
    <source>
        <dbReference type="ARBA" id="ARBA00001966"/>
    </source>
</evidence>
<dbReference type="InterPro" id="IPR006158">
    <property type="entry name" value="Cobalamin-bd"/>
</dbReference>
<evidence type="ECO:0000256" key="7">
    <source>
        <dbReference type="ARBA" id="ARBA00023014"/>
    </source>
</evidence>
<keyword evidence="7" id="KW-0411">Iron-sulfur</keyword>
<dbReference type="Gene3D" id="3.80.30.20">
    <property type="entry name" value="tm_1862 like domain"/>
    <property type="match status" value="1"/>
</dbReference>
<keyword evidence="6" id="KW-0408">Iron</keyword>
<comment type="caution">
    <text evidence="10">The sequence shown here is derived from an EMBL/GenBank/DDBJ whole genome shotgun (WGS) entry which is preliminary data.</text>
</comment>
<dbReference type="GO" id="GO:0016491">
    <property type="term" value="F:oxidoreductase activity"/>
    <property type="evidence" value="ECO:0007669"/>
    <property type="project" value="UniProtKB-KW"/>
</dbReference>